<dbReference type="EMBL" id="VXIT01000005">
    <property type="protein sequence ID" value="KAA6412841.1"/>
    <property type="molecule type" value="Genomic_DNA"/>
</dbReference>
<proteinExistence type="inferred from homology"/>
<dbReference type="InterPro" id="IPR036318">
    <property type="entry name" value="FAD-bd_PCMH-like_sf"/>
</dbReference>
<organism evidence="7 8">
    <name type="scientific">Lasallia pustulata</name>
    <dbReference type="NCBI Taxonomy" id="136370"/>
    <lineage>
        <taxon>Eukaryota</taxon>
        <taxon>Fungi</taxon>
        <taxon>Dikarya</taxon>
        <taxon>Ascomycota</taxon>
        <taxon>Pezizomycotina</taxon>
        <taxon>Lecanoromycetes</taxon>
        <taxon>OSLEUM clade</taxon>
        <taxon>Umbilicariomycetidae</taxon>
        <taxon>Umbilicariales</taxon>
        <taxon>Umbilicariaceae</taxon>
        <taxon>Lasallia</taxon>
    </lineage>
</organism>
<dbReference type="Gene3D" id="3.30.465.10">
    <property type="match status" value="1"/>
</dbReference>
<protein>
    <recommendedName>
        <fullName evidence="6">FAD-binding PCMH-type domain-containing protein</fullName>
    </recommendedName>
</protein>
<comment type="caution">
    <text evidence="7">The sequence shown here is derived from an EMBL/GenBank/DDBJ whole genome shotgun (WGS) entry which is preliminary data.</text>
</comment>
<keyword evidence="5" id="KW-0732">Signal</keyword>
<keyword evidence="4" id="KW-0560">Oxidoreductase</keyword>
<dbReference type="PANTHER" id="PTHR42973">
    <property type="entry name" value="BINDING OXIDOREDUCTASE, PUTATIVE (AFU_ORTHOLOGUE AFUA_1G17690)-RELATED"/>
    <property type="match status" value="1"/>
</dbReference>
<dbReference type="PANTHER" id="PTHR42973:SF22">
    <property type="entry name" value="FAD-BINDING PCMH-TYPE DOMAIN-CONTAINING PROTEIN-RELATED"/>
    <property type="match status" value="1"/>
</dbReference>
<accession>A0A5M8PVX9</accession>
<evidence type="ECO:0000256" key="1">
    <source>
        <dbReference type="ARBA" id="ARBA00005466"/>
    </source>
</evidence>
<dbReference type="GO" id="GO:0071949">
    <property type="term" value="F:FAD binding"/>
    <property type="evidence" value="ECO:0007669"/>
    <property type="project" value="InterPro"/>
</dbReference>
<evidence type="ECO:0000256" key="5">
    <source>
        <dbReference type="SAM" id="SignalP"/>
    </source>
</evidence>
<feature type="chain" id="PRO_5024332310" description="FAD-binding PCMH-type domain-containing protein" evidence="5">
    <location>
        <begin position="34"/>
        <end position="518"/>
    </location>
</feature>
<dbReference type="InterPro" id="IPR016166">
    <property type="entry name" value="FAD-bd_PCMH"/>
</dbReference>
<dbReference type="PROSITE" id="PS51387">
    <property type="entry name" value="FAD_PCMH"/>
    <property type="match status" value="1"/>
</dbReference>
<dbReference type="Pfam" id="PF01565">
    <property type="entry name" value="FAD_binding_4"/>
    <property type="match status" value="1"/>
</dbReference>
<dbReference type="Proteomes" id="UP000324767">
    <property type="component" value="Unassembled WGS sequence"/>
</dbReference>
<evidence type="ECO:0000313" key="7">
    <source>
        <dbReference type="EMBL" id="KAA6412841.1"/>
    </source>
</evidence>
<dbReference type="InterPro" id="IPR050416">
    <property type="entry name" value="FAD-linked_Oxidoreductase"/>
</dbReference>
<dbReference type="GO" id="GO:0016491">
    <property type="term" value="F:oxidoreductase activity"/>
    <property type="evidence" value="ECO:0007669"/>
    <property type="project" value="UniProtKB-KW"/>
</dbReference>
<sequence>MLRLRPTRRMIILYLINPVALLACSQFVGLARAQSPGRSWNSSVACCQRLLSQLGSKVSYPGSSVYISETNGSDSYWSQQEASILSSCRVTPTSAEDVSVAVVALNQGNCSFAVRGGGHTPFAGAANIEDGVTIDFGSMNQVTVNQNQTITSIGAGARWGSVYSTLDAMNLAVSGGRVSDVGVAGLTLGGGLSFFAPQHGFACDGVMSHQVVLASGQIVIANEYENADLHQALKGGSNNFGVVTRFDLKTFPQGKLWGGLIVLPITAAQQQFQPLVDFNAASGAGLDPFATVINAYVYSNTTGSLITNFPVYTKPEPFPAILQNFTNMQPQLLNTLEITNLTTFTDELDGNEPKGFRQLWATLTIGNDAELLSSIFNASDSLANPLLGTVSNLQWALAFQAVPMSASAQGALNGGNVLGISPSDGNLFIVNLGIQWTEEADDARLNAAAEEFLTQATQLAEAKGLLNDFIYLNYALPTQNPLGSYGSENLQKLRDVSAKYDPGQVFQRLVPGGFKIPG</sequence>
<keyword evidence="3" id="KW-0274">FAD</keyword>
<evidence type="ECO:0000256" key="3">
    <source>
        <dbReference type="ARBA" id="ARBA00022827"/>
    </source>
</evidence>
<feature type="domain" description="FAD-binding PCMH-type" evidence="6">
    <location>
        <begin position="82"/>
        <end position="253"/>
    </location>
</feature>
<gene>
    <name evidence="7" type="ORF">FRX48_03834</name>
</gene>
<dbReference type="SUPFAM" id="SSF56176">
    <property type="entry name" value="FAD-binding/transporter-associated domain-like"/>
    <property type="match status" value="1"/>
</dbReference>
<dbReference type="InterPro" id="IPR006094">
    <property type="entry name" value="Oxid_FAD_bind_N"/>
</dbReference>
<evidence type="ECO:0000256" key="2">
    <source>
        <dbReference type="ARBA" id="ARBA00022630"/>
    </source>
</evidence>
<evidence type="ECO:0000313" key="8">
    <source>
        <dbReference type="Proteomes" id="UP000324767"/>
    </source>
</evidence>
<name>A0A5M8PVX9_9LECA</name>
<reference evidence="7 8" key="1">
    <citation type="submission" date="2019-09" db="EMBL/GenBank/DDBJ databases">
        <title>The hologenome of the rock-dwelling lichen Lasallia pustulata.</title>
        <authorList>
            <person name="Greshake Tzovaras B."/>
            <person name="Segers F."/>
            <person name="Bicker A."/>
            <person name="Dal Grande F."/>
            <person name="Otte J."/>
            <person name="Hankeln T."/>
            <person name="Schmitt I."/>
            <person name="Ebersberger I."/>
        </authorList>
    </citation>
    <scope>NUCLEOTIDE SEQUENCE [LARGE SCALE GENOMIC DNA]</scope>
    <source>
        <strain evidence="7">A1-1</strain>
    </source>
</reference>
<evidence type="ECO:0000259" key="6">
    <source>
        <dbReference type="PROSITE" id="PS51387"/>
    </source>
</evidence>
<dbReference type="OrthoDB" id="2151789at2759"/>
<keyword evidence="2" id="KW-0285">Flavoprotein</keyword>
<evidence type="ECO:0000256" key="4">
    <source>
        <dbReference type="ARBA" id="ARBA00023002"/>
    </source>
</evidence>
<comment type="similarity">
    <text evidence="1">Belongs to the oxygen-dependent FAD-linked oxidoreductase family.</text>
</comment>
<dbReference type="PROSITE" id="PS51257">
    <property type="entry name" value="PROKAR_LIPOPROTEIN"/>
    <property type="match status" value="1"/>
</dbReference>
<dbReference type="InterPro" id="IPR016169">
    <property type="entry name" value="FAD-bd_PCMH_sub2"/>
</dbReference>
<feature type="signal peptide" evidence="5">
    <location>
        <begin position="1"/>
        <end position="33"/>
    </location>
</feature>
<dbReference type="AlphaFoldDB" id="A0A5M8PVX9"/>